<dbReference type="InParanoid" id="A0A6I8NY30"/>
<evidence type="ECO:0000256" key="5">
    <source>
        <dbReference type="ARBA" id="ARBA00045236"/>
    </source>
</evidence>
<dbReference type="PANTHER" id="PTHR13820:SF10">
    <property type="entry name" value="GAMMA-SYNUCLEIN"/>
    <property type="match status" value="1"/>
</dbReference>
<dbReference type="GeneTree" id="ENSGT00950000183175"/>
<evidence type="ECO:0000256" key="4">
    <source>
        <dbReference type="ARBA" id="ARBA00026036"/>
    </source>
</evidence>
<organism evidence="8 9">
    <name type="scientific">Ornithorhynchus anatinus</name>
    <name type="common">Duckbill platypus</name>
    <dbReference type="NCBI Taxonomy" id="9258"/>
    <lineage>
        <taxon>Eukaryota</taxon>
        <taxon>Metazoa</taxon>
        <taxon>Chordata</taxon>
        <taxon>Craniata</taxon>
        <taxon>Vertebrata</taxon>
        <taxon>Euteleostomi</taxon>
        <taxon>Mammalia</taxon>
        <taxon>Monotremata</taxon>
        <taxon>Ornithorhynchidae</taxon>
        <taxon>Ornithorhynchus</taxon>
    </lineage>
</organism>
<reference evidence="8" key="2">
    <citation type="submission" date="2025-08" db="UniProtKB">
        <authorList>
            <consortium name="Ensembl"/>
        </authorList>
    </citation>
    <scope>IDENTIFICATION</scope>
    <source>
        <strain evidence="8">Glennie</strain>
    </source>
</reference>
<dbReference type="Ensembl" id="ENSOANT00000066223.1">
    <property type="protein sequence ID" value="ENSOANP00000045318.1"/>
    <property type="gene ID" value="ENSOANG00000046229.1"/>
</dbReference>
<name>A0A6I8NY30_ORNAN</name>
<evidence type="ECO:0000256" key="6">
    <source>
        <dbReference type="RuleBase" id="RU361225"/>
    </source>
</evidence>
<feature type="compositionally biased region" description="Pro residues" evidence="7">
    <location>
        <begin position="1"/>
        <end position="10"/>
    </location>
</feature>
<feature type="region of interest" description="Disordered" evidence="7">
    <location>
        <begin position="88"/>
        <end position="110"/>
    </location>
</feature>
<protein>
    <recommendedName>
        <fullName evidence="2 6">Gamma-synuclein</fullName>
    </recommendedName>
</protein>
<dbReference type="PRINTS" id="PR01214">
    <property type="entry name" value="GSYNUCLEIN"/>
</dbReference>
<keyword evidence="3" id="KW-0677">Repeat</keyword>
<feature type="region of interest" description="Disordered" evidence="7">
    <location>
        <begin position="164"/>
        <end position="190"/>
    </location>
</feature>
<comment type="function">
    <text evidence="5">Plays a role in neurofilament network integrity. May be involved in modulating axonal architecture during development and in the adult. In vitro, increases the susceptibility of neurofilament-H to calcium-dependent proteases. May also function in modulating the keratin network in skin. Activates the MAPK and Elk-1 signal transduction pathway.</text>
</comment>
<sequence>GLKPPIPGRTPDPSNRKTGCGKCQEADHHHFALSVAEKTKEQASVVSEAVVASVNTVANKTVEGAESIVVTTGVVKKEDLLHPDQLEEAAAEENPAEAPAEVPEATEEEVSALGWLFPPETRGLGPRRWEGVADPGPLPHLPHGAHSSISGLFLNSRRGRLCHSQGFFQPTRHPRPLPPRPASCPSQPLTPALALTSLGLLRPQ</sequence>
<comment type="similarity">
    <text evidence="1 6">Belongs to the synuclein family.</text>
</comment>
<dbReference type="Pfam" id="PF01387">
    <property type="entry name" value="Synuclein"/>
    <property type="match status" value="1"/>
</dbReference>
<evidence type="ECO:0000256" key="7">
    <source>
        <dbReference type="SAM" id="MobiDB-lite"/>
    </source>
</evidence>
<dbReference type="Proteomes" id="UP000002279">
    <property type="component" value="Chromosome 3"/>
</dbReference>
<dbReference type="SUPFAM" id="SSF118375">
    <property type="entry name" value="Synuclein"/>
    <property type="match status" value="1"/>
</dbReference>
<evidence type="ECO:0000256" key="3">
    <source>
        <dbReference type="ARBA" id="ARBA00022737"/>
    </source>
</evidence>
<reference evidence="8" key="3">
    <citation type="submission" date="2025-09" db="UniProtKB">
        <authorList>
            <consortium name="Ensembl"/>
        </authorList>
    </citation>
    <scope>IDENTIFICATION</scope>
    <source>
        <strain evidence="8">Glennie</strain>
    </source>
</reference>
<feature type="region of interest" description="Disordered" evidence="7">
    <location>
        <begin position="1"/>
        <end position="23"/>
    </location>
</feature>
<dbReference type="PRINTS" id="PR01211">
    <property type="entry name" value="SYNUCLEIN"/>
</dbReference>
<dbReference type="InterPro" id="IPR001058">
    <property type="entry name" value="Synuclein"/>
</dbReference>
<proteinExistence type="inferred from homology"/>
<dbReference type="InterPro" id="IPR002462">
    <property type="entry name" value="Synuclein_gamma"/>
</dbReference>
<evidence type="ECO:0000256" key="1">
    <source>
        <dbReference type="ARBA" id="ARBA00009147"/>
    </source>
</evidence>
<dbReference type="AlphaFoldDB" id="A0A6I8NY30"/>
<evidence type="ECO:0000313" key="8">
    <source>
        <dbReference type="Ensembl" id="ENSOANP00000045318.1"/>
    </source>
</evidence>
<dbReference type="Gene3D" id="1.10.287.700">
    <property type="entry name" value="Helix hairpin bin"/>
    <property type="match status" value="1"/>
</dbReference>
<evidence type="ECO:0000256" key="2">
    <source>
        <dbReference type="ARBA" id="ARBA00019266"/>
    </source>
</evidence>
<dbReference type="Bgee" id="ENSOANG00000046229">
    <property type="expression patterns" value="Expressed in cerebellum and 4 other cell types or tissues"/>
</dbReference>
<accession>A0A6I8NY30</accession>
<comment type="subunit">
    <text evidence="4">May be a centrosome-associated protein. Interacts with MYOC; affects its secretion and its aggregation.</text>
</comment>
<dbReference type="PANTHER" id="PTHR13820">
    <property type="entry name" value="SYNUCLEIN"/>
    <property type="match status" value="1"/>
</dbReference>
<keyword evidence="9" id="KW-1185">Reference proteome</keyword>
<evidence type="ECO:0000313" key="9">
    <source>
        <dbReference type="Proteomes" id="UP000002279"/>
    </source>
</evidence>
<reference evidence="8 9" key="1">
    <citation type="journal article" date="2008" name="Nature">
        <title>Genome analysis of the platypus reveals unique signatures of evolution.</title>
        <authorList>
            <person name="Warren W.C."/>
            <person name="Hillier L.W."/>
            <person name="Marshall Graves J.A."/>
            <person name="Birney E."/>
            <person name="Ponting C.P."/>
            <person name="Grutzner F."/>
            <person name="Belov K."/>
            <person name="Miller W."/>
            <person name="Clarke L."/>
            <person name="Chinwalla A.T."/>
            <person name="Yang S.P."/>
            <person name="Heger A."/>
            <person name="Locke D.P."/>
            <person name="Miethke P."/>
            <person name="Waters P.D."/>
            <person name="Veyrunes F."/>
            <person name="Fulton L."/>
            <person name="Fulton B."/>
            <person name="Graves T."/>
            <person name="Wallis J."/>
            <person name="Puente X.S."/>
            <person name="Lopez-Otin C."/>
            <person name="Ordonez G.R."/>
            <person name="Eichler E.E."/>
            <person name="Chen L."/>
            <person name="Cheng Z."/>
            <person name="Deakin J.E."/>
            <person name="Alsop A."/>
            <person name="Thompson K."/>
            <person name="Kirby P."/>
            <person name="Papenfuss A.T."/>
            <person name="Wakefield M.J."/>
            <person name="Olender T."/>
            <person name="Lancet D."/>
            <person name="Huttley G.A."/>
            <person name="Smit A.F."/>
            <person name="Pask A."/>
            <person name="Temple-Smith P."/>
            <person name="Batzer M.A."/>
            <person name="Walker J.A."/>
            <person name="Konkel M.K."/>
            <person name="Harris R.S."/>
            <person name="Whittington C.M."/>
            <person name="Wong E.S."/>
            <person name="Gemmell N.J."/>
            <person name="Buschiazzo E."/>
            <person name="Vargas Jentzsch I.M."/>
            <person name="Merkel A."/>
            <person name="Schmitz J."/>
            <person name="Zemann A."/>
            <person name="Churakov G."/>
            <person name="Kriegs J.O."/>
            <person name="Brosius J."/>
            <person name="Murchison E.P."/>
            <person name="Sachidanandam R."/>
            <person name="Smith C."/>
            <person name="Hannon G.J."/>
            <person name="Tsend-Ayush E."/>
            <person name="McMillan D."/>
            <person name="Attenborough R."/>
            <person name="Rens W."/>
            <person name="Ferguson-Smith M."/>
            <person name="Lefevre C.M."/>
            <person name="Sharp J.A."/>
            <person name="Nicholas K.R."/>
            <person name="Ray D.A."/>
            <person name="Kube M."/>
            <person name="Reinhardt R."/>
            <person name="Pringle T.H."/>
            <person name="Taylor J."/>
            <person name="Jones R.C."/>
            <person name="Nixon B."/>
            <person name="Dacheux J.L."/>
            <person name="Niwa H."/>
            <person name="Sekita Y."/>
            <person name="Huang X."/>
            <person name="Stark A."/>
            <person name="Kheradpour P."/>
            <person name="Kellis M."/>
            <person name="Flicek P."/>
            <person name="Chen Y."/>
            <person name="Webber C."/>
            <person name="Hardison R."/>
            <person name="Nelson J."/>
            <person name="Hallsworth-Pepin K."/>
            <person name="Delehaunty K."/>
            <person name="Markovic C."/>
            <person name="Minx P."/>
            <person name="Feng Y."/>
            <person name="Kremitzki C."/>
            <person name="Mitreva M."/>
            <person name="Glasscock J."/>
            <person name="Wylie T."/>
            <person name="Wohldmann P."/>
            <person name="Thiru P."/>
            <person name="Nhan M.N."/>
            <person name="Pohl C.S."/>
            <person name="Smith S.M."/>
            <person name="Hou S."/>
            <person name="Nefedov M."/>
            <person name="de Jong P.J."/>
            <person name="Renfree M.B."/>
            <person name="Mardis E.R."/>
            <person name="Wilson R.K."/>
        </authorList>
    </citation>
    <scope>NUCLEOTIDE SEQUENCE [LARGE SCALE GENOMIC DNA]</scope>
    <source>
        <strain evidence="8 9">Glennie</strain>
    </source>
</reference>